<evidence type="ECO:0000313" key="2">
    <source>
        <dbReference type="EMBL" id="KAK0401503.1"/>
    </source>
</evidence>
<comment type="caution">
    <text evidence="2">The sequence shown here is derived from an EMBL/GenBank/DDBJ whole genome shotgun (WGS) entry which is preliminary data.</text>
</comment>
<keyword evidence="1" id="KW-0812">Transmembrane</keyword>
<dbReference type="Gene3D" id="1.20.1070.10">
    <property type="entry name" value="Rhodopsin 7-helix transmembrane proteins"/>
    <property type="match status" value="1"/>
</dbReference>
<dbReference type="Pfam" id="PF10321">
    <property type="entry name" value="7TM_GPCR_Srt"/>
    <property type="match status" value="1"/>
</dbReference>
<dbReference type="PANTHER" id="PTHR23021">
    <property type="entry name" value="SERPENTINE RECEPTOR, CLASS T"/>
    <property type="match status" value="1"/>
</dbReference>
<feature type="transmembrane region" description="Helical" evidence="1">
    <location>
        <begin position="107"/>
        <end position="129"/>
    </location>
</feature>
<feature type="transmembrane region" description="Helical" evidence="1">
    <location>
        <begin position="204"/>
        <end position="228"/>
    </location>
</feature>
<organism evidence="2 3">
    <name type="scientific">Steinernema hermaphroditum</name>
    <dbReference type="NCBI Taxonomy" id="289476"/>
    <lineage>
        <taxon>Eukaryota</taxon>
        <taxon>Metazoa</taxon>
        <taxon>Ecdysozoa</taxon>
        <taxon>Nematoda</taxon>
        <taxon>Chromadorea</taxon>
        <taxon>Rhabditida</taxon>
        <taxon>Tylenchina</taxon>
        <taxon>Panagrolaimomorpha</taxon>
        <taxon>Strongyloidoidea</taxon>
        <taxon>Steinernematidae</taxon>
        <taxon>Steinernema</taxon>
    </lineage>
</organism>
<dbReference type="EMBL" id="JAUCMV010000004">
    <property type="protein sequence ID" value="KAK0401503.1"/>
    <property type="molecule type" value="Genomic_DNA"/>
</dbReference>
<name>A0AA39HAX9_9BILA</name>
<feature type="transmembrane region" description="Helical" evidence="1">
    <location>
        <begin position="34"/>
        <end position="58"/>
    </location>
</feature>
<keyword evidence="1" id="KW-1133">Transmembrane helix</keyword>
<dbReference type="PANTHER" id="PTHR23021:SF28">
    <property type="entry name" value="SERPENTINE RECEPTOR, CLASS T-RELATED"/>
    <property type="match status" value="1"/>
</dbReference>
<proteinExistence type="predicted"/>
<keyword evidence="1" id="KW-0472">Membrane</keyword>
<feature type="transmembrane region" description="Helical" evidence="1">
    <location>
        <begin position="70"/>
        <end position="95"/>
    </location>
</feature>
<sequence length="337" mass="38647">MELYIFRRDEYDRLYRCSYMSDEEWFSKGIADPIFGTVVIVLGVLLTLPYIPCLIVIFKSSLYKYSAYKLMFYVGVSDVACLLVNSSFSGIFTINGSVGCPGVTLKYFVGTVGLAAWASQSVSVVLLALNRWIEIAKPRPIIGMFHGRRVYFWIFLTIIYSFYYFLFIPAPIFSSYGHAWYFDPYYSIEDLSWVDKRPYGHTLFVIHNFSLVALLPLIYGSLLVYLWWISRHGGARMSRLQAVMTIQSFFVCFFTLVTSFIYGYMQLVIVPTRFGQIATITWQLSNGGPAIIYLLVNKTIRKGVRGLFTFQRNEPSESDHTGISPNTNGRRISVLRC</sequence>
<dbReference type="SUPFAM" id="SSF81321">
    <property type="entry name" value="Family A G protein-coupled receptor-like"/>
    <property type="match status" value="1"/>
</dbReference>
<protein>
    <submittedName>
        <fullName evidence="2">Uncharacterized protein</fullName>
    </submittedName>
</protein>
<dbReference type="AlphaFoldDB" id="A0AA39HAX9"/>
<reference evidence="2" key="1">
    <citation type="submission" date="2023-06" db="EMBL/GenBank/DDBJ databases">
        <title>Genomic analysis of the entomopathogenic nematode Steinernema hermaphroditum.</title>
        <authorList>
            <person name="Schwarz E.M."/>
            <person name="Heppert J.K."/>
            <person name="Baniya A."/>
            <person name="Schwartz H.T."/>
            <person name="Tan C.-H."/>
            <person name="Antoshechkin I."/>
            <person name="Sternberg P.W."/>
            <person name="Goodrich-Blair H."/>
            <person name="Dillman A.R."/>
        </authorList>
    </citation>
    <scope>NUCLEOTIDE SEQUENCE</scope>
    <source>
        <strain evidence="2">PS9179</strain>
        <tissue evidence="2">Whole animal</tissue>
    </source>
</reference>
<gene>
    <name evidence="2" type="ORF">QR680_015825</name>
</gene>
<keyword evidence="3" id="KW-1185">Reference proteome</keyword>
<feature type="transmembrane region" description="Helical" evidence="1">
    <location>
        <begin position="150"/>
        <end position="173"/>
    </location>
</feature>
<evidence type="ECO:0000256" key="1">
    <source>
        <dbReference type="SAM" id="Phobius"/>
    </source>
</evidence>
<evidence type="ECO:0000313" key="3">
    <source>
        <dbReference type="Proteomes" id="UP001175271"/>
    </source>
</evidence>
<dbReference type="Proteomes" id="UP001175271">
    <property type="component" value="Unassembled WGS sequence"/>
</dbReference>
<feature type="transmembrane region" description="Helical" evidence="1">
    <location>
        <begin position="277"/>
        <end position="296"/>
    </location>
</feature>
<dbReference type="InterPro" id="IPR019425">
    <property type="entry name" value="7TM_GPCR_serpentine_rcpt_Srt"/>
</dbReference>
<feature type="transmembrane region" description="Helical" evidence="1">
    <location>
        <begin position="240"/>
        <end position="265"/>
    </location>
</feature>
<accession>A0AA39HAX9</accession>